<organism evidence="1 2">
    <name type="scientific">Thiorhodovibrio winogradskyi</name>
    <dbReference type="NCBI Taxonomy" id="77007"/>
    <lineage>
        <taxon>Bacteria</taxon>
        <taxon>Pseudomonadati</taxon>
        <taxon>Pseudomonadota</taxon>
        <taxon>Gammaproteobacteria</taxon>
        <taxon>Chromatiales</taxon>
        <taxon>Chromatiaceae</taxon>
        <taxon>Thiorhodovibrio</taxon>
    </lineage>
</organism>
<dbReference type="RefSeq" id="WP_328984698.1">
    <property type="nucleotide sequence ID" value="NZ_CP121472.1"/>
</dbReference>
<dbReference type="EMBL" id="CP121472">
    <property type="protein sequence ID" value="WPL18961.1"/>
    <property type="molecule type" value="Genomic_DNA"/>
</dbReference>
<dbReference type="Proteomes" id="UP001432180">
    <property type="component" value="Chromosome"/>
</dbReference>
<name>A0ABZ0SFT5_9GAMM</name>
<accession>A0ABZ0SFT5</accession>
<reference evidence="1 2" key="1">
    <citation type="journal article" date="2023" name="Microorganisms">
        <title>Thiorhodovibrio frisius and Trv. litoralis spp. nov., Two Novel Members from a Clade of Fastidious Purple Sulfur Bacteria That Exhibit Unique Red-Shifted Light-Harvesting Capabilities.</title>
        <authorList>
            <person name="Methner A."/>
            <person name="Kuzyk S.B."/>
            <person name="Petersen J."/>
            <person name="Bauer S."/>
            <person name="Brinkmann H."/>
            <person name="Sichau K."/>
            <person name="Wanner G."/>
            <person name="Wolf J."/>
            <person name="Neumann-Schaal M."/>
            <person name="Henke P."/>
            <person name="Tank M."/>
            <person name="Sproer C."/>
            <person name="Bunk B."/>
            <person name="Overmann J."/>
        </authorList>
    </citation>
    <scope>NUCLEOTIDE SEQUENCE [LARGE SCALE GENOMIC DNA]</scope>
    <source>
        <strain evidence="1 2">DSM 6702</strain>
    </source>
</reference>
<evidence type="ECO:0000313" key="1">
    <source>
        <dbReference type="EMBL" id="WPL18961.1"/>
    </source>
</evidence>
<keyword evidence="2" id="KW-1185">Reference proteome</keyword>
<gene>
    <name evidence="1" type="ORF">Thiowin_04061</name>
</gene>
<proteinExistence type="predicted"/>
<sequence>MWKDPIVEEIRKTREEYAGQFGYDLHAICQDIRAKQGKTGRPVVSLTAKPVRPVKMMAKVA</sequence>
<protein>
    <submittedName>
        <fullName evidence="1">Uncharacterized protein</fullName>
    </submittedName>
</protein>
<evidence type="ECO:0000313" key="2">
    <source>
        <dbReference type="Proteomes" id="UP001432180"/>
    </source>
</evidence>